<reference evidence="13 14" key="1">
    <citation type="journal article" date="2014" name="Genome Announc.">
        <title>Draft Genome Sequence of Marinomonas sp. Strain D104, a Polycyclic Aromatic Hydrocarbon-Degrading Bacterium from the Deep-Sea Sediment of the Arctic Ocean.</title>
        <authorList>
            <person name="Dong C."/>
            <person name="Bai X."/>
            <person name="Lai Q."/>
            <person name="Xie Y."/>
            <person name="Chen X."/>
            <person name="Shao Z."/>
        </authorList>
    </citation>
    <scope>NUCLEOTIDE SEQUENCE [LARGE SCALE GENOMIC DNA]</scope>
    <source>
        <strain evidence="13 14">D104</strain>
    </source>
</reference>
<evidence type="ECO:0000313" key="13">
    <source>
        <dbReference type="EMBL" id="ETI61520.1"/>
    </source>
</evidence>
<dbReference type="NCBIfam" id="TIGR01253">
    <property type="entry name" value="thiP"/>
    <property type="match status" value="1"/>
</dbReference>
<comment type="similarity">
    <text evidence="11">Belongs to the binding-protein-dependent transport system permease family.</text>
</comment>
<keyword evidence="4 11" id="KW-0813">Transport</keyword>
<comment type="subunit">
    <text evidence="2">The complex is composed of two ATP-binding proteins (ThiQ), two transmembrane proteins (ThiP) and a solute-binding protein (ThiB).</text>
</comment>
<evidence type="ECO:0000256" key="11">
    <source>
        <dbReference type="RuleBase" id="RU363032"/>
    </source>
</evidence>
<keyword evidence="6" id="KW-0997">Cell inner membrane</keyword>
<evidence type="ECO:0000256" key="9">
    <source>
        <dbReference type="ARBA" id="ARBA00022989"/>
    </source>
</evidence>
<feature type="transmembrane region" description="Helical" evidence="11">
    <location>
        <begin position="280"/>
        <end position="302"/>
    </location>
</feature>
<evidence type="ECO:0000313" key="14">
    <source>
        <dbReference type="Proteomes" id="UP000018857"/>
    </source>
</evidence>
<feature type="transmembrane region" description="Helical" evidence="11">
    <location>
        <begin position="503"/>
        <end position="524"/>
    </location>
</feature>
<dbReference type="GO" id="GO:0005886">
    <property type="term" value="C:plasma membrane"/>
    <property type="evidence" value="ECO:0007669"/>
    <property type="project" value="UniProtKB-SubCell"/>
</dbReference>
<sequence>MYLFFFRTVKSLLPALLGVGFFLLMGAASLAALLRYSDISGWVDYFYEPYLWRVVRFSLWQALLSSVISLLIAIPVASCLIHRQFRGRAILLQFFAVSMVVPTIVAILGLVVVYGRSGWLSQIFGVQIPLYGLVGILLAHVFFNMPLAVRLLLQGYGLIPSGQWRQASQLGFSRWTAFRLIEWHYMKKVLPGAFVLIFMLCFSSFAVVLSLGGGPKSSTLEVAIYQALRFDFDLNKASFLSLLQVSICTLFAVIVYRITPVNRQDASLLSIQSYPVRDSIWSRAADGAALLSVFILIVPPFLAIFDPIFSATFLTTLLSSGLWLAVFTSLKIAFPAAVISLLLGVCFGVLARFCMARQYLSFLPNKLEHLGNMILLVPGLVIATGLFLWLRDLGWGFQSSYWIVVWVNAVMALPFVLRALMPILYQQERRYRNLYVSLGVRSWSRWRLEWPLIRASVAQAFGYALLLSLGDMGVIALFGSQGLVSLPLYLFQLIGSYRLEEGASVAVVLISLCLILFYGASRFIGGKAVGGKLIGGKIVTRKMAGGKPRAKH</sequence>
<dbReference type="Gene3D" id="1.10.3720.10">
    <property type="entry name" value="MetI-like"/>
    <property type="match status" value="2"/>
</dbReference>
<feature type="domain" description="ABC transmembrane type-1" evidence="12">
    <location>
        <begin position="326"/>
        <end position="518"/>
    </location>
</feature>
<dbReference type="Proteomes" id="UP000018857">
    <property type="component" value="Unassembled WGS sequence"/>
</dbReference>
<feature type="transmembrane region" description="Helical" evidence="11">
    <location>
        <begin position="472"/>
        <end position="491"/>
    </location>
</feature>
<dbReference type="SUPFAM" id="SSF161098">
    <property type="entry name" value="MetI-like"/>
    <property type="match status" value="2"/>
</dbReference>
<keyword evidence="5" id="KW-1003">Cell membrane</keyword>
<name>W1RXH6_9GAMM</name>
<evidence type="ECO:0000256" key="4">
    <source>
        <dbReference type="ARBA" id="ARBA00022448"/>
    </source>
</evidence>
<evidence type="ECO:0000256" key="3">
    <source>
        <dbReference type="ARBA" id="ARBA00016947"/>
    </source>
</evidence>
<comment type="caution">
    <text evidence="13">The sequence shown here is derived from an EMBL/GenBank/DDBJ whole genome shotgun (WGS) entry which is preliminary data.</text>
</comment>
<dbReference type="InterPro" id="IPR035906">
    <property type="entry name" value="MetI-like_sf"/>
</dbReference>
<dbReference type="AlphaFoldDB" id="W1RXH6"/>
<feature type="transmembrane region" description="Helical" evidence="11">
    <location>
        <begin position="401"/>
        <end position="425"/>
    </location>
</feature>
<feature type="transmembrane region" description="Helical" evidence="11">
    <location>
        <begin position="57"/>
        <end position="77"/>
    </location>
</feature>
<feature type="transmembrane region" description="Helical" evidence="11">
    <location>
        <begin position="12"/>
        <end position="37"/>
    </location>
</feature>
<evidence type="ECO:0000259" key="12">
    <source>
        <dbReference type="PROSITE" id="PS50928"/>
    </source>
</evidence>
<keyword evidence="10 11" id="KW-0472">Membrane</keyword>
<dbReference type="CDD" id="cd06261">
    <property type="entry name" value="TM_PBP2"/>
    <property type="match status" value="2"/>
</dbReference>
<dbReference type="PATRIC" id="fig|1208321.3.peg.1029"/>
<evidence type="ECO:0000256" key="1">
    <source>
        <dbReference type="ARBA" id="ARBA00004429"/>
    </source>
</evidence>
<dbReference type="GO" id="GO:0015888">
    <property type="term" value="P:thiamine transport"/>
    <property type="evidence" value="ECO:0007669"/>
    <property type="project" value="InterPro"/>
</dbReference>
<evidence type="ECO:0000256" key="10">
    <source>
        <dbReference type="ARBA" id="ARBA00023136"/>
    </source>
</evidence>
<protein>
    <recommendedName>
        <fullName evidence="3">Thiamine transport system permease protein ThiP</fullName>
    </recommendedName>
</protein>
<dbReference type="Pfam" id="PF00528">
    <property type="entry name" value="BPD_transp_1"/>
    <property type="match status" value="2"/>
</dbReference>
<dbReference type="EMBL" id="AYOZ01000006">
    <property type="protein sequence ID" value="ETI61520.1"/>
    <property type="molecule type" value="Genomic_DNA"/>
</dbReference>
<dbReference type="PROSITE" id="PS50928">
    <property type="entry name" value="ABC_TM1"/>
    <property type="match status" value="2"/>
</dbReference>
<gene>
    <name evidence="13" type="ORF">D104_05145</name>
</gene>
<comment type="subcellular location">
    <subcellularLocation>
        <location evidence="1">Cell inner membrane</location>
        <topology evidence="1">Multi-pass membrane protein</topology>
    </subcellularLocation>
    <subcellularLocation>
        <location evidence="11">Cell membrane</location>
        <topology evidence="11">Multi-pass membrane protein</topology>
    </subcellularLocation>
</comment>
<dbReference type="PANTHER" id="PTHR30183">
    <property type="entry name" value="MOLYBDENUM TRANSPORT SYSTEM PERMEASE PROTEIN MODB"/>
    <property type="match status" value="1"/>
</dbReference>
<feature type="transmembrane region" description="Helical" evidence="11">
    <location>
        <begin position="370"/>
        <end position="389"/>
    </location>
</feature>
<evidence type="ECO:0000256" key="5">
    <source>
        <dbReference type="ARBA" id="ARBA00022475"/>
    </source>
</evidence>
<evidence type="ECO:0000256" key="6">
    <source>
        <dbReference type="ARBA" id="ARBA00022519"/>
    </source>
</evidence>
<evidence type="ECO:0000256" key="8">
    <source>
        <dbReference type="ARBA" id="ARBA00022737"/>
    </source>
</evidence>
<dbReference type="InterPro" id="IPR000515">
    <property type="entry name" value="MetI-like"/>
</dbReference>
<dbReference type="PANTHER" id="PTHR30183:SF9">
    <property type="entry name" value="THIAMINE TRANSPORT SYSTEM PERMEASE PROTEIN THIP"/>
    <property type="match status" value="1"/>
</dbReference>
<keyword evidence="8" id="KW-0677">Repeat</keyword>
<feature type="domain" description="ABC transmembrane type-1" evidence="12">
    <location>
        <begin position="55"/>
        <end position="255"/>
    </location>
</feature>
<feature type="transmembrane region" description="Helical" evidence="11">
    <location>
        <begin position="322"/>
        <end position="350"/>
    </location>
</feature>
<feature type="transmembrane region" description="Helical" evidence="11">
    <location>
        <begin position="239"/>
        <end position="259"/>
    </location>
</feature>
<dbReference type="eggNOG" id="COG1178">
    <property type="taxonomic scope" value="Bacteria"/>
</dbReference>
<accession>W1RXH6</accession>
<feature type="transmembrane region" description="Helical" evidence="11">
    <location>
        <begin position="119"/>
        <end position="143"/>
    </location>
</feature>
<feature type="transmembrane region" description="Helical" evidence="11">
    <location>
        <begin position="89"/>
        <end position="113"/>
    </location>
</feature>
<evidence type="ECO:0000256" key="7">
    <source>
        <dbReference type="ARBA" id="ARBA00022692"/>
    </source>
</evidence>
<dbReference type="InterPro" id="IPR005947">
    <property type="entry name" value="ThiP_ABC_transpt"/>
</dbReference>
<evidence type="ECO:0000256" key="2">
    <source>
        <dbReference type="ARBA" id="ARBA00011650"/>
    </source>
</evidence>
<keyword evidence="7 11" id="KW-0812">Transmembrane</keyword>
<keyword evidence="9 11" id="KW-1133">Transmembrane helix</keyword>
<organism evidence="13 14">
    <name type="scientific">Marinomonas profundimaris</name>
    <dbReference type="NCBI Taxonomy" id="1208321"/>
    <lineage>
        <taxon>Bacteria</taxon>
        <taxon>Pseudomonadati</taxon>
        <taxon>Pseudomonadota</taxon>
        <taxon>Gammaproteobacteria</taxon>
        <taxon>Oceanospirillales</taxon>
        <taxon>Oceanospirillaceae</taxon>
        <taxon>Marinomonas</taxon>
    </lineage>
</organism>
<dbReference type="STRING" id="1208321.D104_05145"/>
<feature type="transmembrane region" description="Helical" evidence="11">
    <location>
        <begin position="189"/>
        <end position="211"/>
    </location>
</feature>
<proteinExistence type="inferred from homology"/>
<dbReference type="GO" id="GO:0022857">
    <property type="term" value="F:transmembrane transporter activity"/>
    <property type="evidence" value="ECO:0007669"/>
    <property type="project" value="InterPro"/>
</dbReference>
<keyword evidence="14" id="KW-1185">Reference proteome</keyword>